<dbReference type="Pfam" id="PF02565">
    <property type="entry name" value="RecO_C"/>
    <property type="match status" value="1"/>
</dbReference>
<dbReference type="PATRIC" id="fig|29557.3.peg.608"/>
<dbReference type="GO" id="GO:0006310">
    <property type="term" value="P:DNA recombination"/>
    <property type="evidence" value="ECO:0007669"/>
    <property type="project" value="InterPro"/>
</dbReference>
<dbReference type="InterPro" id="IPR037278">
    <property type="entry name" value="ARFGAP/RecO"/>
</dbReference>
<dbReference type="Proteomes" id="UP000076983">
    <property type="component" value="Unassembled WGS sequence"/>
</dbReference>
<keyword evidence="2" id="KW-1185">Reference proteome</keyword>
<gene>
    <name evidence="1" type="ORF">MGALLINA_06010</name>
</gene>
<reference evidence="1 2" key="1">
    <citation type="submission" date="2016-03" db="EMBL/GenBank/DDBJ databases">
        <title>Genome sequence of Mycoplasma gallinarum strain Mgn_IPT.</title>
        <authorList>
            <person name="Yacoub E."/>
            <person name="Sirand-Pugnet P."/>
            <person name="Barre A."/>
            <person name="Maurier F."/>
            <person name="Blanchard A."/>
            <person name="Ben Abdelmoumen B.M."/>
        </authorList>
    </citation>
    <scope>NUCLEOTIDE SEQUENCE [LARGE SCALE GENOMIC DNA]</scope>
    <source>
        <strain evidence="1 2">Mgn_IPT</strain>
    </source>
</reference>
<organism evidence="1 2">
    <name type="scientific">Mycoplasmopsis gallinarum</name>
    <dbReference type="NCBI Taxonomy" id="29557"/>
    <lineage>
        <taxon>Bacteria</taxon>
        <taxon>Bacillati</taxon>
        <taxon>Mycoplasmatota</taxon>
        <taxon>Mycoplasmoidales</taxon>
        <taxon>Metamycoplasmataceae</taxon>
        <taxon>Mycoplasmopsis</taxon>
    </lineage>
</organism>
<dbReference type="InterPro" id="IPR003717">
    <property type="entry name" value="RecO"/>
</dbReference>
<name>A0A168R7D0_9BACT</name>
<dbReference type="STRING" id="29557.MGALLINA_06010"/>
<comment type="caution">
    <text evidence="1">The sequence shown here is derived from an EMBL/GenBank/DDBJ whole genome shotgun (WGS) entry which is preliminary data.</text>
</comment>
<dbReference type="AlphaFoldDB" id="A0A168R7D0"/>
<protein>
    <submittedName>
        <fullName evidence="1">DNA recombination and repair protein RecO</fullName>
    </submittedName>
</protein>
<dbReference type="EMBL" id="LVLH01000049">
    <property type="protein sequence ID" value="OAB48676.1"/>
    <property type="molecule type" value="Genomic_DNA"/>
</dbReference>
<evidence type="ECO:0000313" key="1">
    <source>
        <dbReference type="EMBL" id="OAB48676.1"/>
    </source>
</evidence>
<evidence type="ECO:0000313" key="2">
    <source>
        <dbReference type="Proteomes" id="UP000076983"/>
    </source>
</evidence>
<dbReference type="RefSeq" id="WP_063626356.1">
    <property type="nucleotide sequence ID" value="NZ_LVLH01000049.1"/>
</dbReference>
<dbReference type="SUPFAM" id="SSF57863">
    <property type="entry name" value="ArfGap/RecO-like zinc finger"/>
    <property type="match status" value="1"/>
</dbReference>
<accession>A0A168R7D0</accession>
<proteinExistence type="predicted"/>
<dbReference type="GO" id="GO:0006281">
    <property type="term" value="P:DNA repair"/>
    <property type="evidence" value="ECO:0007669"/>
    <property type="project" value="InterPro"/>
</dbReference>
<sequence length="230" mass="26842">MAASLAKGIVLEVKQDLSNDTAGFVVFWTPKEIIRLYAPGIYKPNSKNRFNLLIGSYCEIEFFRARLTKSMSKLMRANSLININFDKIEQIKLFKELTKIIKNLNESRISLFNLYLEILQKINQFETSKYPYILTYFLAQYLPFIGLGTNYFNCSECDKNNKIVDFQFAKGGYLCINCAGNNRKILRHLKAYYHLALDLESYIDFVDQDVNNFIYEELKDLLKNNGFYLS</sequence>
<dbReference type="OrthoDB" id="404042at2"/>